<feature type="compositionally biased region" description="Acidic residues" evidence="4">
    <location>
        <begin position="20"/>
        <end position="29"/>
    </location>
</feature>
<evidence type="ECO:0000256" key="4">
    <source>
        <dbReference type="SAM" id="MobiDB-lite"/>
    </source>
</evidence>
<protein>
    <recommendedName>
        <fullName evidence="7">U4/U6.U5 tri-snRNP-associated protein 1</fullName>
    </recommendedName>
</protein>
<evidence type="ECO:0008006" key="7">
    <source>
        <dbReference type="Google" id="ProtNLM"/>
    </source>
</evidence>
<dbReference type="GO" id="GO:0000481">
    <property type="term" value="P:maturation of 5S rRNA"/>
    <property type="evidence" value="ECO:0007669"/>
    <property type="project" value="TreeGrafter"/>
</dbReference>
<dbReference type="InterPro" id="IPR005011">
    <property type="entry name" value="SNU66/SART1"/>
</dbReference>
<feature type="region of interest" description="Disordered" evidence="4">
    <location>
        <begin position="246"/>
        <end position="265"/>
    </location>
</feature>
<feature type="region of interest" description="Disordered" evidence="4">
    <location>
        <begin position="99"/>
        <end position="157"/>
    </location>
</feature>
<feature type="compositionally biased region" description="Basic and acidic residues" evidence="4">
    <location>
        <begin position="414"/>
        <end position="436"/>
    </location>
</feature>
<feature type="compositionally biased region" description="Basic residues" evidence="4">
    <location>
        <begin position="364"/>
        <end position="376"/>
    </location>
</feature>
<feature type="region of interest" description="Disordered" evidence="4">
    <location>
        <begin position="484"/>
        <end position="519"/>
    </location>
</feature>
<dbReference type="GO" id="GO:0046540">
    <property type="term" value="C:U4/U6 x U5 tri-snRNP complex"/>
    <property type="evidence" value="ECO:0007669"/>
    <property type="project" value="TreeGrafter"/>
</dbReference>
<proteinExistence type="inferred from homology"/>
<feature type="region of interest" description="Disordered" evidence="4">
    <location>
        <begin position="639"/>
        <end position="665"/>
    </location>
</feature>
<feature type="compositionally biased region" description="Basic and acidic residues" evidence="4">
    <location>
        <begin position="539"/>
        <end position="552"/>
    </location>
</feature>
<evidence type="ECO:0000256" key="2">
    <source>
        <dbReference type="ARBA" id="ARBA00006076"/>
    </source>
</evidence>
<dbReference type="PANTHER" id="PTHR14152:SF5">
    <property type="entry name" value="U4_U6.U5 TRI-SNRNP-ASSOCIATED PROTEIN 1"/>
    <property type="match status" value="1"/>
</dbReference>
<keyword evidence="6" id="KW-1185">Reference proteome</keyword>
<comment type="subcellular location">
    <subcellularLocation>
        <location evidence="1">Nucleus</location>
    </subcellularLocation>
</comment>
<feature type="compositionally biased region" description="Acidic residues" evidence="4">
    <location>
        <begin position="578"/>
        <end position="592"/>
    </location>
</feature>
<feature type="region of interest" description="Disordered" evidence="4">
    <location>
        <begin position="1"/>
        <end position="35"/>
    </location>
</feature>
<feature type="region of interest" description="Disordered" evidence="4">
    <location>
        <begin position="364"/>
        <end position="472"/>
    </location>
</feature>
<dbReference type="AlphaFoldDB" id="A0A7J6L9P7"/>
<dbReference type="GO" id="GO:0045292">
    <property type="term" value="P:mRNA cis splicing, via spliceosome"/>
    <property type="evidence" value="ECO:0007669"/>
    <property type="project" value="TreeGrafter"/>
</dbReference>
<gene>
    <name evidence="5" type="ORF">FOL47_009211</name>
</gene>
<evidence type="ECO:0000256" key="1">
    <source>
        <dbReference type="ARBA" id="ARBA00004123"/>
    </source>
</evidence>
<dbReference type="Proteomes" id="UP000591131">
    <property type="component" value="Unassembled WGS sequence"/>
</dbReference>
<comment type="similarity">
    <text evidence="2">Belongs to the SNU66/SART1 family.</text>
</comment>
<accession>A0A7J6L9P7</accession>
<dbReference type="EMBL" id="JAAPAO010000627">
    <property type="protein sequence ID" value="KAF4655948.1"/>
    <property type="molecule type" value="Genomic_DNA"/>
</dbReference>
<feature type="region of interest" description="Disordered" evidence="4">
    <location>
        <begin position="711"/>
        <end position="736"/>
    </location>
</feature>
<feature type="compositionally biased region" description="Basic and acidic residues" evidence="4">
    <location>
        <begin position="246"/>
        <end position="261"/>
    </location>
</feature>
<keyword evidence="3" id="KW-0539">Nucleus</keyword>
<reference evidence="5 6" key="1">
    <citation type="submission" date="2020-04" db="EMBL/GenBank/DDBJ databases">
        <title>Perkinsus chesapeaki whole genome sequence.</title>
        <authorList>
            <person name="Bogema D.R."/>
        </authorList>
    </citation>
    <scope>NUCLEOTIDE SEQUENCE [LARGE SCALE GENOMIC DNA]</scope>
    <source>
        <strain evidence="5">ATCC PRA-425</strain>
    </source>
</reference>
<organism evidence="5 6">
    <name type="scientific">Perkinsus chesapeaki</name>
    <name type="common">Clam parasite</name>
    <name type="synonym">Perkinsus andrewsi</name>
    <dbReference type="NCBI Taxonomy" id="330153"/>
    <lineage>
        <taxon>Eukaryota</taxon>
        <taxon>Sar</taxon>
        <taxon>Alveolata</taxon>
        <taxon>Perkinsozoa</taxon>
        <taxon>Perkinsea</taxon>
        <taxon>Perkinsida</taxon>
        <taxon>Perkinsidae</taxon>
        <taxon>Perkinsus</taxon>
    </lineage>
</organism>
<feature type="compositionally biased region" description="Acidic residues" evidence="4">
    <location>
        <begin position="401"/>
        <end position="413"/>
    </location>
</feature>
<feature type="compositionally biased region" description="Polar residues" evidence="4">
    <location>
        <begin position="457"/>
        <end position="470"/>
    </location>
</feature>
<evidence type="ECO:0000313" key="6">
    <source>
        <dbReference type="Proteomes" id="UP000591131"/>
    </source>
</evidence>
<feature type="region of interest" description="Disordered" evidence="4">
    <location>
        <begin position="52"/>
        <end position="78"/>
    </location>
</feature>
<feature type="compositionally biased region" description="Basic and acidic residues" evidence="4">
    <location>
        <begin position="123"/>
        <end position="138"/>
    </location>
</feature>
<feature type="compositionally biased region" description="Basic and acidic residues" evidence="4">
    <location>
        <begin position="484"/>
        <end position="494"/>
    </location>
</feature>
<feature type="region of interest" description="Disordered" evidence="4">
    <location>
        <begin position="174"/>
        <end position="201"/>
    </location>
</feature>
<feature type="region of interest" description="Disordered" evidence="4">
    <location>
        <begin position="539"/>
        <end position="618"/>
    </location>
</feature>
<evidence type="ECO:0000313" key="5">
    <source>
        <dbReference type="EMBL" id="KAF4655948.1"/>
    </source>
</evidence>
<evidence type="ECO:0000256" key="3">
    <source>
        <dbReference type="ARBA" id="ARBA00023242"/>
    </source>
</evidence>
<name>A0A7J6L9P7_PERCH</name>
<sequence length="736" mass="83417">MVPPPPPTSTRRSKRLSNKDEDEDDDDVVVDSKEVSMTIDDSNKLRDKLGLRKLDINNDNNAPEGSSEKPKLLYDMNNEDDYNAKDAIRKRRDKRIHDTLISGETLGHNKEGNSSSTVSEWIQKSRKEQDGVNDNREREEEEQQALAKKSRKRKLDDNIKMKVAHNVEDLKEGDYGGVERQGAEGRGERGIIGFSNSQPIGDTILTMKDKPILACGTDDEDDDIVLEEVGGAHSLAQKDKEDLWKKEKERKSWDPAAHWDNDDNDGILDKYTTIEDRAKADARRRGFTIAVRGDDDTGEQTLQAELTEDVEARLKQITEDNKRRSMMQSITTVGGGWDTGGLHIQSDVMDSKDATKFIRRRNKEARKAMRRLHKHNTEKENDDDGGSGDIVIPPPKRTLNEDEDDLQDGEEDQELYRQLERQKLVEEKVVLKKGDDGDGGGYRIKARSLVKEEPLDDTNNNDGASSSSNIIDLDNGASYLHTHLIDEDKIKDETTMGDNDGGGSYDDDHPSGDGGGKLMSRASEFCASIQTAVELKKAQKDEEYGARKAYRESRRRMLKGATRNRGNTGDINDNKEDNVEEDRESDNIDDDMMSASYHNHDEEEEEEEEFNARNEAMKDDKVDDGAACAIKYFAERGMMSSGDQDSFNSYDPGKRPMTSGEDELRIDHRDEFGRVQSAKEAFRTMSWRFHGKGPHWKNVERRVNRIQNDVKRRQETSQVAPTLRALERVQKKEGNS</sequence>
<dbReference type="OrthoDB" id="5583at2759"/>
<feature type="compositionally biased region" description="Basic and acidic residues" evidence="4">
    <location>
        <begin position="725"/>
        <end position="736"/>
    </location>
</feature>
<comment type="caution">
    <text evidence="5">The sequence shown here is derived from an EMBL/GenBank/DDBJ whole genome shotgun (WGS) entry which is preliminary data.</text>
</comment>
<dbReference type="PANTHER" id="PTHR14152">
    <property type="entry name" value="SQUAMOUS CELL CARCINOMA ANTIGEN RECOGNISED BY CYTOTOXIC T LYMPHOCYTES"/>
    <property type="match status" value="1"/>
</dbReference>
<dbReference type="Pfam" id="PF03343">
    <property type="entry name" value="SART-1"/>
    <property type="match status" value="2"/>
</dbReference>
<feature type="compositionally biased region" description="Polar residues" evidence="4">
    <location>
        <begin position="112"/>
        <end position="122"/>
    </location>
</feature>